<name>A0A0N8H7H9_9HYPO</name>
<dbReference type="InterPro" id="IPR002347">
    <property type="entry name" value="SDR_fam"/>
</dbReference>
<dbReference type="FunFam" id="3.40.50.720:FF:000084">
    <property type="entry name" value="Short-chain dehydrogenase reductase"/>
    <property type="match status" value="1"/>
</dbReference>
<reference evidence="5 6" key="1">
    <citation type="submission" date="2015-09" db="EMBL/GenBank/DDBJ databases">
        <title>Draft genome of a European isolate of the apple canker pathogen Neonectria ditissima.</title>
        <authorList>
            <person name="Gomez-Cortecero A."/>
            <person name="Harrison R.J."/>
            <person name="Armitage A.D."/>
        </authorList>
    </citation>
    <scope>NUCLEOTIDE SEQUENCE [LARGE SCALE GENOMIC DNA]</scope>
    <source>
        <strain evidence="5 6">R09/05</strain>
    </source>
</reference>
<evidence type="ECO:0000313" key="6">
    <source>
        <dbReference type="Proteomes" id="UP000050424"/>
    </source>
</evidence>
<evidence type="ECO:0000256" key="2">
    <source>
        <dbReference type="ARBA" id="ARBA00022857"/>
    </source>
</evidence>
<dbReference type="Gene3D" id="3.40.50.720">
    <property type="entry name" value="NAD(P)-binding Rossmann-like Domain"/>
    <property type="match status" value="1"/>
</dbReference>
<dbReference type="PROSITE" id="PS00061">
    <property type="entry name" value="ADH_SHORT"/>
    <property type="match status" value="1"/>
</dbReference>
<comment type="caution">
    <text evidence="5">The sequence shown here is derived from an EMBL/GenBank/DDBJ whole genome shotgun (WGS) entry which is preliminary data.</text>
</comment>
<organism evidence="5 6">
    <name type="scientific">Neonectria ditissima</name>
    <dbReference type="NCBI Taxonomy" id="78410"/>
    <lineage>
        <taxon>Eukaryota</taxon>
        <taxon>Fungi</taxon>
        <taxon>Dikarya</taxon>
        <taxon>Ascomycota</taxon>
        <taxon>Pezizomycotina</taxon>
        <taxon>Sordariomycetes</taxon>
        <taxon>Hypocreomycetidae</taxon>
        <taxon>Hypocreales</taxon>
        <taxon>Nectriaceae</taxon>
        <taxon>Neonectria</taxon>
    </lineage>
</organism>
<dbReference type="PRINTS" id="PR00081">
    <property type="entry name" value="GDHRDH"/>
</dbReference>
<accession>A0A0N8H7H9</accession>
<keyword evidence="6" id="KW-1185">Reference proteome</keyword>
<keyword evidence="2" id="KW-0521">NADP</keyword>
<dbReference type="Pfam" id="PF00106">
    <property type="entry name" value="adh_short"/>
    <property type="match status" value="1"/>
</dbReference>
<dbReference type="GO" id="GO:0016616">
    <property type="term" value="F:oxidoreductase activity, acting on the CH-OH group of donors, NAD or NADP as acceptor"/>
    <property type="evidence" value="ECO:0007669"/>
    <property type="project" value="TreeGrafter"/>
</dbReference>
<evidence type="ECO:0008006" key="7">
    <source>
        <dbReference type="Google" id="ProtNLM"/>
    </source>
</evidence>
<gene>
    <name evidence="5" type="ORF">AK830_g4710</name>
</gene>
<dbReference type="InterPro" id="IPR036291">
    <property type="entry name" value="NAD(P)-bd_dom_sf"/>
</dbReference>
<dbReference type="Proteomes" id="UP000050424">
    <property type="component" value="Unassembled WGS sequence"/>
</dbReference>
<dbReference type="EMBL" id="LKCW01000058">
    <property type="protein sequence ID" value="KPM41820.1"/>
    <property type="molecule type" value="Genomic_DNA"/>
</dbReference>
<evidence type="ECO:0000256" key="4">
    <source>
        <dbReference type="RuleBase" id="RU000363"/>
    </source>
</evidence>
<dbReference type="PANTHER" id="PTHR42760">
    <property type="entry name" value="SHORT-CHAIN DEHYDROGENASES/REDUCTASES FAMILY MEMBER"/>
    <property type="match status" value="1"/>
</dbReference>
<sequence length="251" mass="26588">MATLAAAPTPDVPALDLFSLKGKNALITGGSRGIGAAMAHALADAGASICIAQRDVSNTTVADAIRAKGTKVEIVHCDLTNMEDAKGVFQKALDVLDDRIDILVNCGGLLKRKEALLIDEEEWDSVLGVNLKALFFVCQAAGRHMIPRRTGKIVNVASIYSFIAGGIVASYVASKGGVSQLTKALSNEWAKYNIQVNAIAPGSIATEMNEKLREDTEQYESRIARCPAGRWGTPADFAGPTVFLCSNASHL</sequence>
<dbReference type="PRINTS" id="PR00080">
    <property type="entry name" value="SDRFAMILY"/>
</dbReference>
<keyword evidence="3" id="KW-0560">Oxidoreductase</keyword>
<evidence type="ECO:0000313" key="5">
    <source>
        <dbReference type="EMBL" id="KPM41820.1"/>
    </source>
</evidence>
<dbReference type="SUPFAM" id="SSF51735">
    <property type="entry name" value="NAD(P)-binding Rossmann-fold domains"/>
    <property type="match status" value="1"/>
</dbReference>
<dbReference type="STRING" id="78410.A0A0N8H7H9"/>
<proteinExistence type="inferred from homology"/>
<dbReference type="OrthoDB" id="294295at2759"/>
<evidence type="ECO:0000256" key="1">
    <source>
        <dbReference type="ARBA" id="ARBA00006484"/>
    </source>
</evidence>
<protein>
    <recommendedName>
        <fullName evidence="7">2-dehydro-3-deoxy-D-gluconate 5-dehydrogenase</fullName>
    </recommendedName>
</protein>
<dbReference type="PANTHER" id="PTHR42760:SF5">
    <property type="entry name" value="2-DEHYDRO-3-DEOXY-D-GLUCONATE 5-DEHYDROGENASE"/>
    <property type="match status" value="1"/>
</dbReference>
<dbReference type="AlphaFoldDB" id="A0A0N8H7H9"/>
<comment type="similarity">
    <text evidence="1 4">Belongs to the short-chain dehydrogenases/reductases (SDR) family.</text>
</comment>
<dbReference type="InterPro" id="IPR020904">
    <property type="entry name" value="Sc_DH/Rdtase_CS"/>
</dbReference>
<evidence type="ECO:0000256" key="3">
    <source>
        <dbReference type="ARBA" id="ARBA00023002"/>
    </source>
</evidence>